<comment type="subcellular location">
    <subcellularLocation>
        <location evidence="1 6">Bacterial flagellum basal body</location>
    </subcellularLocation>
</comment>
<organism evidence="7 8">
    <name type="scientific">Oceanotoga teriensis</name>
    <dbReference type="NCBI Taxonomy" id="515440"/>
    <lineage>
        <taxon>Bacteria</taxon>
        <taxon>Thermotogati</taxon>
        <taxon>Thermotogota</taxon>
        <taxon>Thermotogae</taxon>
        <taxon>Petrotogales</taxon>
        <taxon>Petrotogaceae</taxon>
        <taxon>Oceanotoga</taxon>
    </lineage>
</organism>
<dbReference type="AlphaFoldDB" id="A0AA45HJQ4"/>
<accession>A0AA45HJQ4</accession>
<reference evidence="7 8" key="1">
    <citation type="submission" date="2018-05" db="EMBL/GenBank/DDBJ databases">
        <title>Genomic Encyclopedia of Type Strains, Phase IV (KMG-IV): sequencing the most valuable type-strain genomes for metagenomic binning, comparative biology and taxonomic classification.</title>
        <authorList>
            <person name="Goeker M."/>
        </authorList>
    </citation>
    <scope>NUCLEOTIDE SEQUENCE [LARGE SCALE GENOMIC DNA]</scope>
    <source>
        <strain evidence="7 8">DSM 24906</strain>
    </source>
</reference>
<dbReference type="Proteomes" id="UP000245921">
    <property type="component" value="Unassembled WGS sequence"/>
</dbReference>
<comment type="caution">
    <text evidence="7">The sequence shown here is derived from an EMBL/GenBank/DDBJ whole genome shotgun (WGS) entry which is preliminary data.</text>
</comment>
<comment type="subunit">
    <text evidence="6">The basal body constitutes a major portion of the flagellar organelle and consists of a number of rings mounted on a central rod.</text>
</comment>
<evidence type="ECO:0000256" key="2">
    <source>
        <dbReference type="ARBA" id="ARBA00009677"/>
    </source>
</evidence>
<evidence type="ECO:0000256" key="3">
    <source>
        <dbReference type="ARBA" id="ARBA00014376"/>
    </source>
</evidence>
<evidence type="ECO:0000256" key="5">
    <source>
        <dbReference type="ARBA" id="ARBA00024934"/>
    </source>
</evidence>
<dbReference type="NCBIfam" id="TIGR01396">
    <property type="entry name" value="FlgB"/>
    <property type="match status" value="1"/>
</dbReference>
<gene>
    <name evidence="7" type="ORF">C7380_102155</name>
</gene>
<keyword evidence="8" id="KW-1185">Reference proteome</keyword>
<comment type="function">
    <text evidence="5 6">Structural component of flagellum, the bacterial motility apparatus. Part of the rod structure of flagellar basal body.</text>
</comment>
<proteinExistence type="inferred from homology"/>
<dbReference type="GO" id="GO:0030694">
    <property type="term" value="C:bacterial-type flagellum basal body, rod"/>
    <property type="evidence" value="ECO:0007669"/>
    <property type="project" value="InterPro"/>
</dbReference>
<protein>
    <recommendedName>
        <fullName evidence="3 6">Flagellar basal body rod protein FlgB</fullName>
    </recommendedName>
</protein>
<evidence type="ECO:0000256" key="1">
    <source>
        <dbReference type="ARBA" id="ARBA00004117"/>
    </source>
</evidence>
<keyword evidence="7" id="KW-0282">Flagellum</keyword>
<keyword evidence="7" id="KW-0966">Cell projection</keyword>
<keyword evidence="7" id="KW-0969">Cilium</keyword>
<dbReference type="InterPro" id="IPR006300">
    <property type="entry name" value="FlgB"/>
</dbReference>
<evidence type="ECO:0000256" key="4">
    <source>
        <dbReference type="ARBA" id="ARBA00023143"/>
    </source>
</evidence>
<dbReference type="RefSeq" id="WP_109603858.1">
    <property type="nucleotide sequence ID" value="NZ_QGGI01000002.1"/>
</dbReference>
<evidence type="ECO:0000313" key="7">
    <source>
        <dbReference type="EMBL" id="PWJ96238.1"/>
    </source>
</evidence>
<keyword evidence="4 6" id="KW-0975">Bacterial flagellum</keyword>
<dbReference type="EMBL" id="QGGI01000002">
    <property type="protein sequence ID" value="PWJ96238.1"/>
    <property type="molecule type" value="Genomic_DNA"/>
</dbReference>
<dbReference type="GO" id="GO:0071973">
    <property type="term" value="P:bacterial-type flagellum-dependent cell motility"/>
    <property type="evidence" value="ECO:0007669"/>
    <property type="project" value="InterPro"/>
</dbReference>
<evidence type="ECO:0000313" key="8">
    <source>
        <dbReference type="Proteomes" id="UP000245921"/>
    </source>
</evidence>
<evidence type="ECO:0000256" key="6">
    <source>
        <dbReference type="PIRNR" id="PIRNR002889"/>
    </source>
</evidence>
<comment type="similarity">
    <text evidence="2 6">Belongs to the flagella basal body rod proteins family.</text>
</comment>
<name>A0AA45HJQ4_9BACT</name>
<sequence>MFNDTFKILPKAMDASVLRHKMISQNLSNKNTPNYKRKYVSFEEELNKSIDNNSDQDLKLNTNNSKHITNFKNIDEVNPSVKVDDSKSFENDGNNVDEDKEFSLMIQNSMKYTGLSRLMTYSIQRYNTAVRSGR</sequence>
<dbReference type="PIRSF" id="PIRSF002889">
    <property type="entry name" value="Rod_FlgB"/>
    <property type="match status" value="1"/>
</dbReference>